<dbReference type="Pfam" id="PF12704">
    <property type="entry name" value="MacB_PCD"/>
    <property type="match status" value="1"/>
</dbReference>
<dbReference type="InterPro" id="IPR003838">
    <property type="entry name" value="ABC3_permease_C"/>
</dbReference>
<dbReference type="InterPro" id="IPR051447">
    <property type="entry name" value="Lipoprotein-release_system"/>
</dbReference>
<dbReference type="Proteomes" id="UP000316921">
    <property type="component" value="Chromosome"/>
</dbReference>
<feature type="transmembrane region" description="Helical" evidence="7">
    <location>
        <begin position="510"/>
        <end position="530"/>
    </location>
</feature>
<feature type="domain" description="ABC3 transporter permease C-terminal" evidence="8">
    <location>
        <begin position="282"/>
        <end position="400"/>
    </location>
</feature>
<feature type="domain" description="ABC3 transporter permease C-terminal" evidence="8">
    <location>
        <begin position="744"/>
        <end position="863"/>
    </location>
</feature>
<evidence type="ECO:0000313" key="11">
    <source>
        <dbReference type="Proteomes" id="UP000316921"/>
    </source>
</evidence>
<proteinExistence type="inferred from homology"/>
<dbReference type="Pfam" id="PF02687">
    <property type="entry name" value="FtsX"/>
    <property type="match status" value="2"/>
</dbReference>
<protein>
    <submittedName>
        <fullName evidence="10">ABC transporter permease YtrF</fullName>
    </submittedName>
</protein>
<evidence type="ECO:0000313" key="10">
    <source>
        <dbReference type="EMBL" id="QDU66512.1"/>
    </source>
</evidence>
<evidence type="ECO:0000256" key="5">
    <source>
        <dbReference type="ARBA" id="ARBA00022989"/>
    </source>
</evidence>
<dbReference type="AlphaFoldDB" id="A0A518BHQ0"/>
<dbReference type="PANTHER" id="PTHR30489:SF0">
    <property type="entry name" value="LIPOPROTEIN-RELEASING SYSTEM TRANSMEMBRANE PROTEIN LOLE"/>
    <property type="match status" value="1"/>
</dbReference>
<dbReference type="EMBL" id="CP036287">
    <property type="protein sequence ID" value="QDU66512.1"/>
    <property type="molecule type" value="Genomic_DNA"/>
</dbReference>
<feature type="transmembrane region" description="Helical" evidence="7">
    <location>
        <begin position="20"/>
        <end position="39"/>
    </location>
</feature>
<evidence type="ECO:0000256" key="6">
    <source>
        <dbReference type="ARBA" id="ARBA00023136"/>
    </source>
</evidence>
<feature type="transmembrane region" description="Helical" evidence="7">
    <location>
        <begin position="795"/>
        <end position="816"/>
    </location>
</feature>
<dbReference type="GO" id="GO:0098797">
    <property type="term" value="C:plasma membrane protein complex"/>
    <property type="evidence" value="ECO:0007669"/>
    <property type="project" value="TreeGrafter"/>
</dbReference>
<evidence type="ECO:0000256" key="4">
    <source>
        <dbReference type="ARBA" id="ARBA00022692"/>
    </source>
</evidence>
<comment type="subcellular location">
    <subcellularLocation>
        <location evidence="1">Cell membrane</location>
        <topology evidence="1">Multi-pass membrane protein</topology>
    </subcellularLocation>
</comment>
<dbReference type="RefSeq" id="WP_145064341.1">
    <property type="nucleotide sequence ID" value="NZ_CP036287.1"/>
</dbReference>
<evidence type="ECO:0000256" key="1">
    <source>
        <dbReference type="ARBA" id="ARBA00004651"/>
    </source>
</evidence>
<keyword evidence="4 7" id="KW-0812">Transmembrane</keyword>
<feature type="transmembrane region" description="Helical" evidence="7">
    <location>
        <begin position="324"/>
        <end position="348"/>
    </location>
</feature>
<keyword evidence="5 7" id="KW-1133">Transmembrane helix</keyword>
<evidence type="ECO:0000259" key="9">
    <source>
        <dbReference type="Pfam" id="PF12704"/>
    </source>
</evidence>
<gene>
    <name evidence="10" type="primary">ytrF_1</name>
    <name evidence="10" type="ORF">Pla133_15860</name>
</gene>
<feature type="transmembrane region" description="Helical" evidence="7">
    <location>
        <begin position="417"/>
        <end position="440"/>
    </location>
</feature>
<dbReference type="KEGG" id="pbap:Pla133_15860"/>
<evidence type="ECO:0000256" key="7">
    <source>
        <dbReference type="SAM" id="Phobius"/>
    </source>
</evidence>
<keyword evidence="3" id="KW-1003">Cell membrane</keyword>
<keyword evidence="6 7" id="KW-0472">Membrane</keyword>
<feature type="transmembrane region" description="Helical" evidence="7">
    <location>
        <begin position="282"/>
        <end position="303"/>
    </location>
</feature>
<accession>A0A518BHQ0</accession>
<keyword evidence="11" id="KW-1185">Reference proteome</keyword>
<reference evidence="10 11" key="1">
    <citation type="submission" date="2019-02" db="EMBL/GenBank/DDBJ databases">
        <title>Deep-cultivation of Planctomycetes and their phenomic and genomic characterization uncovers novel biology.</title>
        <authorList>
            <person name="Wiegand S."/>
            <person name="Jogler M."/>
            <person name="Boedeker C."/>
            <person name="Pinto D."/>
            <person name="Vollmers J."/>
            <person name="Rivas-Marin E."/>
            <person name="Kohn T."/>
            <person name="Peeters S.H."/>
            <person name="Heuer A."/>
            <person name="Rast P."/>
            <person name="Oberbeckmann S."/>
            <person name="Bunk B."/>
            <person name="Jeske O."/>
            <person name="Meyerdierks A."/>
            <person name="Storesund J.E."/>
            <person name="Kallscheuer N."/>
            <person name="Luecker S."/>
            <person name="Lage O.M."/>
            <person name="Pohl T."/>
            <person name="Merkel B.J."/>
            <person name="Hornburger P."/>
            <person name="Mueller R.-W."/>
            <person name="Bruemmer F."/>
            <person name="Labrenz M."/>
            <person name="Spormann A.M."/>
            <person name="Op den Camp H."/>
            <person name="Overmann J."/>
            <person name="Amann R."/>
            <person name="Jetten M.S.M."/>
            <person name="Mascher T."/>
            <person name="Medema M.H."/>
            <person name="Devos D.P."/>
            <person name="Kaster A.-K."/>
            <person name="Ovreas L."/>
            <person name="Rohde M."/>
            <person name="Galperin M.Y."/>
            <person name="Jogler C."/>
        </authorList>
    </citation>
    <scope>NUCLEOTIDE SEQUENCE [LARGE SCALE GENOMIC DNA]</scope>
    <source>
        <strain evidence="10 11">Pla133</strain>
    </source>
</reference>
<organism evidence="10 11">
    <name type="scientific">Engelhardtia mirabilis</name>
    <dbReference type="NCBI Taxonomy" id="2528011"/>
    <lineage>
        <taxon>Bacteria</taxon>
        <taxon>Pseudomonadati</taxon>
        <taxon>Planctomycetota</taxon>
        <taxon>Planctomycetia</taxon>
        <taxon>Planctomycetia incertae sedis</taxon>
        <taxon>Engelhardtia</taxon>
    </lineage>
</organism>
<evidence type="ECO:0000259" key="8">
    <source>
        <dbReference type="Pfam" id="PF02687"/>
    </source>
</evidence>
<name>A0A518BHQ0_9BACT</name>
<evidence type="ECO:0000256" key="3">
    <source>
        <dbReference type="ARBA" id="ARBA00022475"/>
    </source>
</evidence>
<dbReference type="InterPro" id="IPR025857">
    <property type="entry name" value="MacB_PCD"/>
</dbReference>
<comment type="similarity">
    <text evidence="2">Belongs to the ABC-4 integral membrane protein family. LolC/E subfamily.</text>
</comment>
<sequence length="870" mass="91530">MGLSLTVARGSLRRRPGRAIFSVLGVAMGIATVVAIFTVDFNTIAHSQRPQGDAGWKADLEVQARAGVDDAGTRLATMPGVRGSTAVLRAEGRLVTADDLADGQWRGAAVQVLAVESATAAAMGVYRLETGEGLPLDPEARGMLLGRRAAERAGLAPGDQVFLSRPPRAPKKVCIEGQVIERQAEGPAPRPMRFTVTGILAYEQLGRTANGDVAVIDLVNGQNVFEGVFVQPSFWIARDPEVDLERLQQGLGEDFAYDLRQGAAVGQAADERAFRNGVRLSGLMALALGLFVIFHTLSMSLVERLKEVATLHALGTSRARIGRAFFLEALLIAGFAGALGLFGGLLLAREMLEHGITSLGITHTVAGQFIVPWTQVLPLVALGVAMALLGSVFPLLRAGRADTVTALRGEESGTGHGVARGFHLFAALLLVGVLPITFLSVVDLVGESSRELVGVILLGVGVLALLVGTPLVVPSLMGRISRWVAEPFRRAAPFAGLLAGRAIERGPTRVAASVAAVALVTAAFVGLRGMTHSLYLETDVWATEAAVDKVWVSGLPGGTSWRKVASELEQYLGVVGVEVGTHRLSAPFRILGVDPEQVRRYGPLAKDSSLVAALGEARGMIVSRRLAKQRGLEVGDQVPVATPDSGVVTFDVIAVTDAYGYHPDPHERAYGLIANRHVERYFCVDTEVADRIAVRLEAGTDPLVVETALAGFMADGRELGFRSGREIRAVELADINRDFLVFDVILLLTAVLAGLGVLNGQLLAATERAKELGVLRALGASAGQIAGSVMLESTVIGAVGGVLGTVLGSGLVPVIVRALRVLSGLDLPQAGPGLAVLAAPVAALLVTWLAALYPIWRMGRMDPVEAVRTG</sequence>
<feature type="transmembrane region" description="Helical" evidence="7">
    <location>
        <begin position="739"/>
        <end position="758"/>
    </location>
</feature>
<evidence type="ECO:0000256" key="2">
    <source>
        <dbReference type="ARBA" id="ARBA00005236"/>
    </source>
</evidence>
<dbReference type="GO" id="GO:0044874">
    <property type="term" value="P:lipoprotein localization to outer membrane"/>
    <property type="evidence" value="ECO:0007669"/>
    <property type="project" value="TreeGrafter"/>
</dbReference>
<feature type="transmembrane region" description="Helical" evidence="7">
    <location>
        <begin position="452"/>
        <end position="473"/>
    </location>
</feature>
<feature type="transmembrane region" description="Helical" evidence="7">
    <location>
        <begin position="836"/>
        <end position="856"/>
    </location>
</feature>
<dbReference type="PANTHER" id="PTHR30489">
    <property type="entry name" value="LIPOPROTEIN-RELEASING SYSTEM TRANSMEMBRANE PROTEIN LOLE"/>
    <property type="match status" value="1"/>
</dbReference>
<feature type="transmembrane region" description="Helical" evidence="7">
    <location>
        <begin position="376"/>
        <end position="396"/>
    </location>
</feature>
<feature type="domain" description="MacB-like periplasmic core" evidence="9">
    <location>
        <begin position="21"/>
        <end position="249"/>
    </location>
</feature>